<evidence type="ECO:0000259" key="6">
    <source>
        <dbReference type="Pfam" id="PF02668"/>
    </source>
</evidence>
<comment type="caution">
    <text evidence="7">The sequence shown here is derived from an EMBL/GenBank/DDBJ whole genome shotgun (WGS) entry which is preliminary data.</text>
</comment>
<proteinExistence type="predicted"/>
<accession>A0A7Y9GAG1</accession>
<dbReference type="AlphaFoldDB" id="A0A7Y9GAG1"/>
<comment type="cofactor">
    <cofactor evidence="1">
        <name>Fe(2+)</name>
        <dbReference type="ChEBI" id="CHEBI:29033"/>
    </cofactor>
</comment>
<dbReference type="GO" id="GO:0016491">
    <property type="term" value="F:oxidoreductase activity"/>
    <property type="evidence" value="ECO:0007669"/>
    <property type="project" value="UniProtKB-KW"/>
</dbReference>
<dbReference type="InterPro" id="IPR050411">
    <property type="entry name" value="AlphaKG_dependent_hydroxylases"/>
</dbReference>
<name>A0A7Y9GAG1_9ACTN</name>
<evidence type="ECO:0000256" key="1">
    <source>
        <dbReference type="ARBA" id="ARBA00001954"/>
    </source>
</evidence>
<dbReference type="RefSeq" id="WP_218934993.1">
    <property type="nucleotide sequence ID" value="NZ_JACCBT010000001.1"/>
</dbReference>
<dbReference type="Gene3D" id="3.60.130.10">
    <property type="entry name" value="Clavaminate synthase-like"/>
    <property type="match status" value="1"/>
</dbReference>
<dbReference type="SUPFAM" id="SSF51197">
    <property type="entry name" value="Clavaminate synthase-like"/>
    <property type="match status" value="1"/>
</dbReference>
<feature type="compositionally biased region" description="Low complexity" evidence="5">
    <location>
        <begin position="308"/>
        <end position="319"/>
    </location>
</feature>
<evidence type="ECO:0000256" key="2">
    <source>
        <dbReference type="ARBA" id="ARBA00023002"/>
    </source>
</evidence>
<keyword evidence="4" id="KW-0045">Antibiotic biosynthesis</keyword>
<keyword evidence="3" id="KW-0408">Iron</keyword>
<reference evidence="7 8" key="1">
    <citation type="submission" date="2020-07" db="EMBL/GenBank/DDBJ databases">
        <title>Sequencing the genomes of 1000 actinobacteria strains.</title>
        <authorList>
            <person name="Klenk H.-P."/>
        </authorList>
    </citation>
    <scope>NUCLEOTIDE SEQUENCE [LARGE SCALE GENOMIC DNA]</scope>
    <source>
        <strain evidence="7 8">DSM 43461</strain>
    </source>
</reference>
<evidence type="ECO:0000256" key="5">
    <source>
        <dbReference type="SAM" id="MobiDB-lite"/>
    </source>
</evidence>
<evidence type="ECO:0000256" key="3">
    <source>
        <dbReference type="ARBA" id="ARBA00023004"/>
    </source>
</evidence>
<dbReference type="InterPro" id="IPR042098">
    <property type="entry name" value="TauD-like_sf"/>
</dbReference>
<dbReference type="EMBL" id="JACCBT010000001">
    <property type="protein sequence ID" value="NYE11465.1"/>
    <property type="molecule type" value="Genomic_DNA"/>
</dbReference>
<dbReference type="Proteomes" id="UP000591272">
    <property type="component" value="Unassembled WGS sequence"/>
</dbReference>
<dbReference type="PANTHER" id="PTHR10696:SF56">
    <property type="entry name" value="TAUD_TFDA-LIKE DOMAIN-CONTAINING PROTEIN"/>
    <property type="match status" value="1"/>
</dbReference>
<feature type="region of interest" description="Disordered" evidence="5">
    <location>
        <begin position="304"/>
        <end position="326"/>
    </location>
</feature>
<keyword evidence="8" id="KW-1185">Reference proteome</keyword>
<evidence type="ECO:0000313" key="8">
    <source>
        <dbReference type="Proteomes" id="UP000591272"/>
    </source>
</evidence>
<organism evidence="7 8">
    <name type="scientific">Actinomadura citrea</name>
    <dbReference type="NCBI Taxonomy" id="46158"/>
    <lineage>
        <taxon>Bacteria</taxon>
        <taxon>Bacillati</taxon>
        <taxon>Actinomycetota</taxon>
        <taxon>Actinomycetes</taxon>
        <taxon>Streptosporangiales</taxon>
        <taxon>Thermomonosporaceae</taxon>
        <taxon>Actinomadura</taxon>
    </lineage>
</organism>
<dbReference type="Pfam" id="PF02668">
    <property type="entry name" value="TauD"/>
    <property type="match status" value="1"/>
</dbReference>
<gene>
    <name evidence="7" type="ORF">BJ999_001761</name>
</gene>
<sequence length="326" mass="36182">MDGVADAASAQAWLADNRERVLTELRRHGSLMIRGLPLASPEHFAAARDVLLEDHLEVPREETTPRTGYGNGIFSATDLPPVQRIRLHCEDSYSVVFPGILLFCCLVPPERGGATTLGDTRRVLAALPADLVERFRRRGWMIVRNFQKHVGMPWQQAFGTADRAAVESYCDQNQLSYEWLPDDRLRTSGVRSATVRHPSTGEESWFNHVAVFNEWTHDPETREILVAACGPDGLPQNTYYGDGSPIDPADVAVINRAFDEVMVRESWRRGDLVLVDNLLCSHGREPFTGDRRVLVAMGEPRRMADCSPSGPIGPAAARGPGKEGWT</sequence>
<dbReference type="InterPro" id="IPR003819">
    <property type="entry name" value="TauD/TfdA-like"/>
</dbReference>
<dbReference type="PANTHER" id="PTHR10696">
    <property type="entry name" value="GAMMA-BUTYROBETAINE HYDROXYLASE-RELATED"/>
    <property type="match status" value="1"/>
</dbReference>
<feature type="domain" description="TauD/TfdA-like" evidence="6">
    <location>
        <begin position="10"/>
        <end position="295"/>
    </location>
</feature>
<evidence type="ECO:0000256" key="4">
    <source>
        <dbReference type="ARBA" id="ARBA00023194"/>
    </source>
</evidence>
<dbReference type="GO" id="GO:0017000">
    <property type="term" value="P:antibiotic biosynthetic process"/>
    <property type="evidence" value="ECO:0007669"/>
    <property type="project" value="UniProtKB-KW"/>
</dbReference>
<evidence type="ECO:0000313" key="7">
    <source>
        <dbReference type="EMBL" id="NYE11465.1"/>
    </source>
</evidence>
<protein>
    <recommendedName>
        <fullName evidence="6">TauD/TfdA-like domain-containing protein</fullName>
    </recommendedName>
</protein>
<keyword evidence="2" id="KW-0560">Oxidoreductase</keyword>